<name>A0A367LQ69_9HYPO</name>
<protein>
    <submittedName>
        <fullName evidence="2">Uncharacterized protein</fullName>
    </submittedName>
</protein>
<feature type="region of interest" description="Disordered" evidence="1">
    <location>
        <begin position="44"/>
        <end position="83"/>
    </location>
</feature>
<dbReference type="EMBL" id="LKCN02000001">
    <property type="protein sequence ID" value="RCI16593.1"/>
    <property type="molecule type" value="Genomic_DNA"/>
</dbReference>
<evidence type="ECO:0000313" key="3">
    <source>
        <dbReference type="Proteomes" id="UP000253664"/>
    </source>
</evidence>
<accession>A0A367LQ69</accession>
<organism evidence="2 3">
    <name type="scientific">Ophiocordyceps polyrhachis-furcata BCC 54312</name>
    <dbReference type="NCBI Taxonomy" id="1330021"/>
    <lineage>
        <taxon>Eukaryota</taxon>
        <taxon>Fungi</taxon>
        <taxon>Dikarya</taxon>
        <taxon>Ascomycota</taxon>
        <taxon>Pezizomycotina</taxon>
        <taxon>Sordariomycetes</taxon>
        <taxon>Hypocreomycetidae</taxon>
        <taxon>Hypocreales</taxon>
        <taxon>Ophiocordycipitaceae</taxon>
        <taxon>Ophiocordyceps</taxon>
    </lineage>
</organism>
<feature type="compositionally biased region" description="Low complexity" evidence="1">
    <location>
        <begin position="61"/>
        <end position="80"/>
    </location>
</feature>
<gene>
    <name evidence="2" type="ORF">L249_2950</name>
</gene>
<evidence type="ECO:0000256" key="1">
    <source>
        <dbReference type="SAM" id="MobiDB-lite"/>
    </source>
</evidence>
<keyword evidence="3" id="KW-1185">Reference proteome</keyword>
<proteinExistence type="predicted"/>
<comment type="caution">
    <text evidence="2">The sequence shown here is derived from an EMBL/GenBank/DDBJ whole genome shotgun (WGS) entry which is preliminary data.</text>
</comment>
<dbReference type="Proteomes" id="UP000253664">
    <property type="component" value="Unassembled WGS sequence"/>
</dbReference>
<reference evidence="2 3" key="1">
    <citation type="journal article" date="2015" name="BMC Genomics">
        <title>Insights from the genome of Ophiocordyceps polyrhachis-furcata to pathogenicity and host specificity in insect fungi.</title>
        <authorList>
            <person name="Wichadakul D."/>
            <person name="Kobmoo N."/>
            <person name="Ingsriswang S."/>
            <person name="Tangphatsornruang S."/>
            <person name="Chantasingh D."/>
            <person name="Luangsa-ard J.J."/>
            <person name="Eurwilaichitr L."/>
        </authorList>
    </citation>
    <scope>NUCLEOTIDE SEQUENCE [LARGE SCALE GENOMIC DNA]</scope>
    <source>
        <strain evidence="2 3">BCC 54312</strain>
    </source>
</reference>
<dbReference type="AlphaFoldDB" id="A0A367LQ69"/>
<evidence type="ECO:0000313" key="2">
    <source>
        <dbReference type="EMBL" id="RCI16593.1"/>
    </source>
</evidence>
<sequence>MFFRPPPSSSSFQQLKSGLDPDRICSKEEERGVLSCDSGMLVRLSRDRGKQGTRGVGEANPSFSSSTPSSSSSSSSPSPFVMASPVGWRGLADRWTAPGF</sequence>